<gene>
    <name evidence="6" type="ORF">C468_06728</name>
</gene>
<name>M0P6G9_9EURY</name>
<evidence type="ECO:0000256" key="3">
    <source>
        <dbReference type="ARBA" id="ARBA00022989"/>
    </source>
</evidence>
<organism evidence="6 7">
    <name type="scientific">Halorubrum kocurii JCM 14978</name>
    <dbReference type="NCBI Taxonomy" id="1230456"/>
    <lineage>
        <taxon>Archaea</taxon>
        <taxon>Methanobacteriati</taxon>
        <taxon>Methanobacteriota</taxon>
        <taxon>Stenosarchaea group</taxon>
        <taxon>Halobacteria</taxon>
        <taxon>Halobacteriales</taxon>
        <taxon>Haloferacaceae</taxon>
        <taxon>Halorubrum</taxon>
    </lineage>
</organism>
<protein>
    <recommendedName>
        <fullName evidence="5">UPF0391 membrane protein C468_06728</fullName>
    </recommendedName>
</protein>
<comment type="caution">
    <text evidence="6">The sequence shown here is derived from an EMBL/GenBank/DDBJ whole genome shotgun (WGS) entry which is preliminary data.</text>
</comment>
<keyword evidence="1 5" id="KW-1003">Cell membrane</keyword>
<dbReference type="NCBIfam" id="NF010229">
    <property type="entry name" value="PRK13682.1-4"/>
    <property type="match status" value="1"/>
</dbReference>
<evidence type="ECO:0000256" key="2">
    <source>
        <dbReference type="ARBA" id="ARBA00022692"/>
    </source>
</evidence>
<proteinExistence type="inferred from homology"/>
<dbReference type="HAMAP" id="MF_01361">
    <property type="entry name" value="UPF0391"/>
    <property type="match status" value="1"/>
</dbReference>
<keyword evidence="7" id="KW-1185">Reference proteome</keyword>
<dbReference type="Proteomes" id="UP000011546">
    <property type="component" value="Unassembled WGS sequence"/>
</dbReference>
<dbReference type="GO" id="GO:0005886">
    <property type="term" value="C:plasma membrane"/>
    <property type="evidence" value="ECO:0007669"/>
    <property type="project" value="UniProtKB-UniRule"/>
</dbReference>
<comment type="caution">
    <text evidence="5">Lacks conserved residue(s) required for the propagation of feature annotation.</text>
</comment>
<dbReference type="OrthoDB" id="330834at2157"/>
<dbReference type="PATRIC" id="fig|1230456.3.peg.1319"/>
<keyword evidence="3 5" id="KW-1133">Transmembrane helix</keyword>
<evidence type="ECO:0000313" key="7">
    <source>
        <dbReference type="Proteomes" id="UP000011546"/>
    </source>
</evidence>
<dbReference type="InterPro" id="IPR009760">
    <property type="entry name" value="DUF1328"/>
</dbReference>
<reference evidence="6 7" key="1">
    <citation type="journal article" date="2014" name="PLoS Genet.">
        <title>Phylogenetically driven sequencing of extremely halophilic archaea reveals strategies for static and dynamic osmo-response.</title>
        <authorList>
            <person name="Becker E.A."/>
            <person name="Seitzer P.M."/>
            <person name="Tritt A."/>
            <person name="Larsen D."/>
            <person name="Krusor M."/>
            <person name="Yao A.I."/>
            <person name="Wu D."/>
            <person name="Madern D."/>
            <person name="Eisen J.A."/>
            <person name="Darling A.E."/>
            <person name="Facciotti M.T."/>
        </authorList>
    </citation>
    <scope>NUCLEOTIDE SEQUENCE [LARGE SCALE GENOMIC DNA]</scope>
    <source>
        <strain evidence="6 7">JCM 14978</strain>
    </source>
</reference>
<sequence length="76" mass="7943">MDPTTTAAVTHQYLSEVAAPVPLQFSGDFLELAVLFFVIAVVAAVLGARGIAGVSMTVAKWLVIIFLALAVISIIL</sequence>
<dbReference type="Pfam" id="PF07043">
    <property type="entry name" value="DUF1328"/>
    <property type="match status" value="1"/>
</dbReference>
<evidence type="ECO:0000313" key="6">
    <source>
        <dbReference type="EMBL" id="EMA65656.1"/>
    </source>
</evidence>
<feature type="transmembrane region" description="Helical" evidence="5">
    <location>
        <begin position="29"/>
        <end position="46"/>
    </location>
</feature>
<feature type="transmembrane region" description="Helical" evidence="5">
    <location>
        <begin position="58"/>
        <end position="75"/>
    </location>
</feature>
<dbReference type="AlphaFoldDB" id="M0P6G9"/>
<dbReference type="EMBL" id="AOJH01000043">
    <property type="protein sequence ID" value="EMA65656.1"/>
    <property type="molecule type" value="Genomic_DNA"/>
</dbReference>
<comment type="similarity">
    <text evidence="5">Belongs to the UPF0391 family.</text>
</comment>
<evidence type="ECO:0000256" key="1">
    <source>
        <dbReference type="ARBA" id="ARBA00022475"/>
    </source>
</evidence>
<keyword evidence="4 5" id="KW-0472">Membrane</keyword>
<evidence type="ECO:0000256" key="5">
    <source>
        <dbReference type="HAMAP-Rule" id="MF_01361"/>
    </source>
</evidence>
<dbReference type="RefSeq" id="WP_008848079.1">
    <property type="nucleotide sequence ID" value="NZ_AOJH01000043.1"/>
</dbReference>
<evidence type="ECO:0000256" key="4">
    <source>
        <dbReference type="ARBA" id="ARBA00023136"/>
    </source>
</evidence>
<keyword evidence="2 5" id="KW-0812">Transmembrane</keyword>
<accession>M0P6G9</accession>